<dbReference type="GO" id="GO:0006355">
    <property type="term" value="P:regulation of DNA-templated transcription"/>
    <property type="evidence" value="ECO:0007669"/>
    <property type="project" value="InterPro"/>
</dbReference>
<keyword evidence="1" id="KW-0238">DNA-binding</keyword>
<dbReference type="RefSeq" id="WP_194367723.1">
    <property type="nucleotide sequence ID" value="NZ_CP054493.1"/>
</dbReference>
<dbReference type="PANTHER" id="PTHR43214:SF43">
    <property type="entry name" value="TWO-COMPONENT RESPONSE REGULATOR"/>
    <property type="match status" value="1"/>
</dbReference>
<reference evidence="3 4" key="1">
    <citation type="submission" date="2020-05" db="EMBL/GenBank/DDBJ databases">
        <title>Sulfurimonas marisnigri, sp. nov., and Sulfurimonas baltica, sp. nov., manganese oxide reducing chemolithoautotrophs of the class Epsilonproteobacteria isolated from the pelagic redoxclines of the Black and Baltic Seas and emended description of the genus Sulfurimonas.</title>
        <authorList>
            <person name="Henkel J.V."/>
            <person name="Laudan C."/>
            <person name="Werner J."/>
            <person name="Neu T."/>
            <person name="Plewe S."/>
            <person name="Sproer C."/>
            <person name="Bunk B."/>
            <person name="Schulz-Vogt H.N."/>
        </authorList>
    </citation>
    <scope>NUCLEOTIDE SEQUENCE [LARGE SCALE GENOMIC DNA]</scope>
    <source>
        <strain evidence="3 4">SoZ1</strain>
    </source>
</reference>
<dbReference type="EMBL" id="CP054493">
    <property type="protein sequence ID" value="QOY55684.1"/>
    <property type="molecule type" value="Genomic_DNA"/>
</dbReference>
<dbReference type="AlphaFoldDB" id="A0A7S7M350"/>
<dbReference type="GO" id="GO:0003677">
    <property type="term" value="F:DNA binding"/>
    <property type="evidence" value="ECO:0007669"/>
    <property type="project" value="UniProtKB-KW"/>
</dbReference>
<evidence type="ECO:0000259" key="2">
    <source>
        <dbReference type="PROSITE" id="PS50043"/>
    </source>
</evidence>
<dbReference type="Gene3D" id="3.40.50.2300">
    <property type="match status" value="1"/>
</dbReference>
<evidence type="ECO:0000313" key="4">
    <source>
        <dbReference type="Proteomes" id="UP000593836"/>
    </source>
</evidence>
<dbReference type="InterPro" id="IPR039420">
    <property type="entry name" value="WalR-like"/>
</dbReference>
<dbReference type="InterPro" id="IPR000792">
    <property type="entry name" value="Tscrpt_reg_LuxR_C"/>
</dbReference>
<gene>
    <name evidence="3" type="ORF">HUE87_05520</name>
</gene>
<dbReference type="Proteomes" id="UP000593836">
    <property type="component" value="Chromosome"/>
</dbReference>
<accession>A0A7S7M350</accession>
<dbReference type="Pfam" id="PF00196">
    <property type="entry name" value="GerE"/>
    <property type="match status" value="1"/>
</dbReference>
<evidence type="ECO:0000256" key="1">
    <source>
        <dbReference type="ARBA" id="ARBA00023125"/>
    </source>
</evidence>
<feature type="domain" description="HTH luxR-type" evidence="2">
    <location>
        <begin position="141"/>
        <end position="203"/>
    </location>
</feature>
<organism evidence="3 4">
    <name type="scientific">Candidatus Sulfurimonas marisnigri</name>
    <dbReference type="NCBI Taxonomy" id="2740405"/>
    <lineage>
        <taxon>Bacteria</taxon>
        <taxon>Pseudomonadati</taxon>
        <taxon>Campylobacterota</taxon>
        <taxon>Epsilonproteobacteria</taxon>
        <taxon>Campylobacterales</taxon>
        <taxon>Sulfurimonadaceae</taxon>
        <taxon>Sulfurimonas</taxon>
    </lineage>
</organism>
<dbReference type="SUPFAM" id="SSF46894">
    <property type="entry name" value="C-terminal effector domain of the bipartite response regulators"/>
    <property type="match status" value="1"/>
</dbReference>
<keyword evidence="4" id="KW-1185">Reference proteome</keyword>
<sequence>MKKIILFTNMSSIRKHWEKALVNSYQLLNIEDFYELTDYLDKNSDSSIVMLDEMSVSNIQDALLKLKSYKFANILLFNAVPEVHHASTLLGNGIKGYENSYIDKDNLLKMISSVESGNNWLFSNLTRYIINKYVQSHNKNEPSFFSLLTERERDITLMIADGLSNKEIAQKQKIALSTVKGHISHIFEKAGVTDRVSLALKFK</sequence>
<dbReference type="PANTHER" id="PTHR43214">
    <property type="entry name" value="TWO-COMPONENT RESPONSE REGULATOR"/>
    <property type="match status" value="1"/>
</dbReference>
<dbReference type="CDD" id="cd06170">
    <property type="entry name" value="LuxR_C_like"/>
    <property type="match status" value="1"/>
</dbReference>
<dbReference type="Gene3D" id="1.10.10.10">
    <property type="entry name" value="Winged helix-like DNA-binding domain superfamily/Winged helix DNA-binding domain"/>
    <property type="match status" value="1"/>
</dbReference>
<protein>
    <submittedName>
        <fullName evidence="3">Response regulator transcription factor</fullName>
    </submittedName>
</protein>
<dbReference type="PRINTS" id="PR00038">
    <property type="entry name" value="HTHLUXR"/>
</dbReference>
<name>A0A7S7M350_9BACT</name>
<dbReference type="InterPro" id="IPR036388">
    <property type="entry name" value="WH-like_DNA-bd_sf"/>
</dbReference>
<dbReference type="PROSITE" id="PS50043">
    <property type="entry name" value="HTH_LUXR_2"/>
    <property type="match status" value="1"/>
</dbReference>
<evidence type="ECO:0000313" key="3">
    <source>
        <dbReference type="EMBL" id="QOY55684.1"/>
    </source>
</evidence>
<dbReference type="SMART" id="SM00421">
    <property type="entry name" value="HTH_LUXR"/>
    <property type="match status" value="1"/>
</dbReference>
<dbReference type="KEGG" id="smas:HUE87_05520"/>
<proteinExistence type="predicted"/>
<dbReference type="InterPro" id="IPR016032">
    <property type="entry name" value="Sig_transdc_resp-reg_C-effctor"/>
</dbReference>